<dbReference type="EMBL" id="KV441561">
    <property type="protein sequence ID" value="OAF99696.1"/>
    <property type="molecule type" value="Genomic_DNA"/>
</dbReference>
<dbReference type="InParanoid" id="A0A177BZ37"/>
<name>A0A177BZ37_9PLEO</name>
<dbReference type="Proteomes" id="UP000077069">
    <property type="component" value="Unassembled WGS sequence"/>
</dbReference>
<feature type="transmembrane region" description="Helical" evidence="1">
    <location>
        <begin position="88"/>
        <end position="111"/>
    </location>
</feature>
<keyword evidence="3" id="KW-1185">Reference proteome</keyword>
<evidence type="ECO:0000313" key="3">
    <source>
        <dbReference type="Proteomes" id="UP000077069"/>
    </source>
</evidence>
<accession>A0A177BZ37</accession>
<gene>
    <name evidence="2" type="ORF">CC84DRAFT_376907</name>
</gene>
<dbReference type="AlphaFoldDB" id="A0A177BZ37"/>
<dbReference type="GeneID" id="28769454"/>
<organism evidence="2 3">
    <name type="scientific">Paraphaeosphaeria sporulosa</name>
    <dbReference type="NCBI Taxonomy" id="1460663"/>
    <lineage>
        <taxon>Eukaryota</taxon>
        <taxon>Fungi</taxon>
        <taxon>Dikarya</taxon>
        <taxon>Ascomycota</taxon>
        <taxon>Pezizomycotina</taxon>
        <taxon>Dothideomycetes</taxon>
        <taxon>Pleosporomycetidae</taxon>
        <taxon>Pleosporales</taxon>
        <taxon>Massarineae</taxon>
        <taxon>Didymosphaeriaceae</taxon>
        <taxon>Paraphaeosphaeria</taxon>
    </lineage>
</organism>
<keyword evidence="1" id="KW-0472">Membrane</keyword>
<keyword evidence="1" id="KW-1133">Transmembrane helix</keyword>
<dbReference type="RefSeq" id="XP_018030062.1">
    <property type="nucleotide sequence ID" value="XM_018185968.1"/>
</dbReference>
<reference evidence="2 3" key="1">
    <citation type="submission" date="2016-05" db="EMBL/GenBank/DDBJ databases">
        <title>Comparative analysis of secretome profiles of manganese(II)-oxidizing ascomycete fungi.</title>
        <authorList>
            <consortium name="DOE Joint Genome Institute"/>
            <person name="Zeiner C.A."/>
            <person name="Purvine S.O."/>
            <person name="Zink E.M."/>
            <person name="Wu S."/>
            <person name="Pasa-Tolic L."/>
            <person name="Chaput D.L."/>
            <person name="Haridas S."/>
            <person name="Grigoriev I.V."/>
            <person name="Santelli C.M."/>
            <person name="Hansel C.M."/>
        </authorList>
    </citation>
    <scope>NUCLEOTIDE SEQUENCE [LARGE SCALE GENOMIC DNA]</scope>
    <source>
        <strain evidence="2 3">AP3s5-JAC2a</strain>
    </source>
</reference>
<sequence length="128" mass="14052">MADSHCNVLPRETPALALSLPLSLCWAGRLLERSTRESGPIHFLVDASQRLTRKKNWTSGALSATVPVGEALQQTLNHLSKFRIRTNFVSVLLPVFAITNALPTILASLAVSHECKLNYQMSTPHPPL</sequence>
<evidence type="ECO:0000256" key="1">
    <source>
        <dbReference type="SAM" id="Phobius"/>
    </source>
</evidence>
<keyword evidence="1" id="KW-0812">Transmembrane</keyword>
<evidence type="ECO:0000313" key="2">
    <source>
        <dbReference type="EMBL" id="OAF99696.1"/>
    </source>
</evidence>
<protein>
    <submittedName>
        <fullName evidence="2">Uncharacterized protein</fullName>
    </submittedName>
</protein>
<proteinExistence type="predicted"/>